<gene>
    <name evidence="1" type="ORF">GJB61_28100</name>
</gene>
<keyword evidence="2" id="KW-1185">Reference proteome</keyword>
<dbReference type="Proteomes" id="UP000463051">
    <property type="component" value="Unassembled WGS sequence"/>
</dbReference>
<dbReference type="AlphaFoldDB" id="A0A7X2HB25"/>
<comment type="caution">
    <text evidence="1">The sequence shown here is derived from an EMBL/GenBank/DDBJ whole genome shotgun (WGS) entry which is preliminary data.</text>
</comment>
<accession>A0A7X2HB25</accession>
<name>A0A7X2HB25_9BACL</name>
<dbReference type="EMBL" id="WJXB01000016">
    <property type="protein sequence ID" value="MRN56817.1"/>
    <property type="molecule type" value="Genomic_DNA"/>
</dbReference>
<evidence type="ECO:0000313" key="2">
    <source>
        <dbReference type="Proteomes" id="UP000463051"/>
    </source>
</evidence>
<reference evidence="1 2" key="1">
    <citation type="submission" date="2019-11" db="EMBL/GenBank/DDBJ databases">
        <title>Paenibacillus monticola sp. nov., a novel PGPR strain isolated from mountain sample in China.</title>
        <authorList>
            <person name="Zhao Q."/>
            <person name="Li H.-P."/>
            <person name="Zhang J.-L."/>
        </authorList>
    </citation>
    <scope>NUCLEOTIDE SEQUENCE [LARGE SCALE GENOMIC DNA]</scope>
    <source>
        <strain evidence="1 2">LC-T2</strain>
    </source>
</reference>
<evidence type="ECO:0000313" key="1">
    <source>
        <dbReference type="EMBL" id="MRN56817.1"/>
    </source>
</evidence>
<sequence length="421" mass="49631">MNSNLKLQCEVCKNVVLLKVYGGYVHENSFTFSCPKCNVTVSGYLIWNENLDEGMVKEFKCKNATYVHEGSPTHVLQLATEFFTDKIKQFDPNDITSFFPPYMLEVSKSRATQQKKTELVSMVSDGFENEANISFRIWELYKNNKHAFLISQLIQNEYVKKPTYALENLKIDYSDIIKQVLYRPFSFLFIEDYYRIQDLQKKLLQLKSKNLTELQSLKKDLSELITYSDENIIQLLKNFSIYFELLWPIILTYICGPKEIDKIKETKGILTTNFDMLKNYYVESFEILSSILPIFLGIQNIYLRGNRNDFETETAREFKDIHTINEYNTKMQNKGNRLKYFTKENIFLPLLDPNTLNNSIRNSIGHHSYEYEADNQLIKFNDRSKSWDLYLIEFGDLLFKTIYTAFAAFEIIMFLKHEVPE</sequence>
<proteinExistence type="predicted"/>
<organism evidence="1 2">
    <name type="scientific">Paenibacillus monticola</name>
    <dbReference type="NCBI Taxonomy" id="2666075"/>
    <lineage>
        <taxon>Bacteria</taxon>
        <taxon>Bacillati</taxon>
        <taxon>Bacillota</taxon>
        <taxon>Bacilli</taxon>
        <taxon>Bacillales</taxon>
        <taxon>Paenibacillaceae</taxon>
        <taxon>Paenibacillus</taxon>
    </lineage>
</organism>
<protein>
    <submittedName>
        <fullName evidence="1">Uncharacterized protein</fullName>
    </submittedName>
</protein>
<dbReference type="RefSeq" id="WP_154122315.1">
    <property type="nucleotide sequence ID" value="NZ_WJXB01000016.1"/>
</dbReference>